<keyword evidence="4" id="KW-1185">Reference proteome</keyword>
<dbReference type="AlphaFoldDB" id="A0A8S4FUB0"/>
<accession>A0A8S4FUB0</accession>
<evidence type="ECO:0000256" key="1">
    <source>
        <dbReference type="ARBA" id="ARBA00004496"/>
    </source>
</evidence>
<dbReference type="GO" id="GO:0007155">
    <property type="term" value="P:cell adhesion"/>
    <property type="evidence" value="ECO:0007669"/>
    <property type="project" value="InterPro"/>
</dbReference>
<organism evidence="3 4">
    <name type="scientific">Plutella xylostella</name>
    <name type="common">Diamondback moth</name>
    <name type="synonym">Plutella maculipennis</name>
    <dbReference type="NCBI Taxonomy" id="51655"/>
    <lineage>
        <taxon>Eukaryota</taxon>
        <taxon>Metazoa</taxon>
        <taxon>Ecdysozoa</taxon>
        <taxon>Arthropoda</taxon>
        <taxon>Hexapoda</taxon>
        <taxon>Insecta</taxon>
        <taxon>Pterygota</taxon>
        <taxon>Neoptera</taxon>
        <taxon>Endopterygota</taxon>
        <taxon>Lepidoptera</taxon>
        <taxon>Glossata</taxon>
        <taxon>Ditrysia</taxon>
        <taxon>Yponomeutoidea</taxon>
        <taxon>Plutellidae</taxon>
        <taxon>Plutella</taxon>
    </lineage>
</organism>
<dbReference type="PANTHER" id="PTHR46342">
    <property type="entry name" value="ALPHA-CATULIN"/>
    <property type="match status" value="1"/>
</dbReference>
<dbReference type="InterPro" id="IPR036723">
    <property type="entry name" value="Alpha-catenin/vinculin-like_sf"/>
</dbReference>
<evidence type="ECO:0000313" key="4">
    <source>
        <dbReference type="Proteomes" id="UP000653454"/>
    </source>
</evidence>
<evidence type="ECO:0000313" key="3">
    <source>
        <dbReference type="EMBL" id="CAG9132273.1"/>
    </source>
</evidence>
<keyword evidence="2" id="KW-0963">Cytoplasm</keyword>
<comment type="caution">
    <text evidence="3">The sequence shown here is derived from an EMBL/GenBank/DDBJ whole genome shotgun (WGS) entry which is preliminary data.</text>
</comment>
<sequence length="100" mass="10390">MDRISSLVSSRGEGASGAAVQRVGAAVCCAVERFVAVGENIADDNPDVRHSMVLACKEARAAGEWSKEYQCNTSATNAAKNYVLLLASTAVNEGAAVRNS</sequence>
<dbReference type="Proteomes" id="UP000653454">
    <property type="component" value="Unassembled WGS sequence"/>
</dbReference>
<evidence type="ECO:0000256" key="2">
    <source>
        <dbReference type="ARBA" id="ARBA00022490"/>
    </source>
</evidence>
<proteinExistence type="predicted"/>
<dbReference type="InterPro" id="IPR030045">
    <property type="entry name" value="CTNNAL1"/>
</dbReference>
<dbReference type="EMBL" id="CAJHNJ030000048">
    <property type="protein sequence ID" value="CAG9132273.1"/>
    <property type="molecule type" value="Genomic_DNA"/>
</dbReference>
<comment type="subcellular location">
    <subcellularLocation>
        <location evidence="1">Cytoplasm</location>
    </subcellularLocation>
</comment>
<dbReference type="Gene3D" id="1.20.120.230">
    <property type="entry name" value="Alpha-catenin/vinculin-like"/>
    <property type="match status" value="1"/>
</dbReference>
<dbReference type="GO" id="GO:0051015">
    <property type="term" value="F:actin filament binding"/>
    <property type="evidence" value="ECO:0007669"/>
    <property type="project" value="InterPro"/>
</dbReference>
<name>A0A8S4FUB0_PLUXY</name>
<protein>
    <submittedName>
        <fullName evidence="3">(diamondback moth) hypothetical protein</fullName>
    </submittedName>
</protein>
<dbReference type="GO" id="GO:0007266">
    <property type="term" value="P:Rho protein signal transduction"/>
    <property type="evidence" value="ECO:0007669"/>
    <property type="project" value="InterPro"/>
</dbReference>
<reference evidence="3" key="1">
    <citation type="submission" date="2020-11" db="EMBL/GenBank/DDBJ databases">
        <authorList>
            <person name="Whiteford S."/>
        </authorList>
    </citation>
    <scope>NUCLEOTIDE SEQUENCE</scope>
</reference>
<gene>
    <name evidence="3" type="ORF">PLXY2_LOCUS10616</name>
</gene>
<dbReference type="SUPFAM" id="SSF47220">
    <property type="entry name" value="alpha-catenin/vinculin-like"/>
    <property type="match status" value="1"/>
</dbReference>
<dbReference type="PANTHER" id="PTHR46342:SF1">
    <property type="entry name" value="ALPHA-CATULIN"/>
    <property type="match status" value="1"/>
</dbReference>
<dbReference type="GO" id="GO:0005737">
    <property type="term" value="C:cytoplasm"/>
    <property type="evidence" value="ECO:0007669"/>
    <property type="project" value="UniProtKB-SubCell"/>
</dbReference>